<dbReference type="InterPro" id="IPR019734">
    <property type="entry name" value="TPR_rpt"/>
</dbReference>
<feature type="compositionally biased region" description="Low complexity" evidence="4">
    <location>
        <begin position="508"/>
        <end position="520"/>
    </location>
</feature>
<evidence type="ECO:0000256" key="3">
    <source>
        <dbReference type="PROSITE-ProRule" id="PRU00339"/>
    </source>
</evidence>
<evidence type="ECO:0000313" key="5">
    <source>
        <dbReference type="EMBL" id="PKK90936.1"/>
    </source>
</evidence>
<feature type="region of interest" description="Disordered" evidence="4">
    <location>
        <begin position="486"/>
        <end position="533"/>
    </location>
</feature>
<dbReference type="Pfam" id="PF07719">
    <property type="entry name" value="TPR_2"/>
    <property type="match status" value="1"/>
</dbReference>
<keyword evidence="2 3" id="KW-0802">TPR repeat</keyword>
<dbReference type="InterPro" id="IPR016024">
    <property type="entry name" value="ARM-type_fold"/>
</dbReference>
<comment type="caution">
    <text evidence="5">The sequence shown here is derived from an EMBL/GenBank/DDBJ whole genome shotgun (WGS) entry which is preliminary data.</text>
</comment>
<dbReference type="PROSITE" id="PS50293">
    <property type="entry name" value="TPR_REGION"/>
    <property type="match status" value="2"/>
</dbReference>
<name>A0A2N1PRI1_9BACT</name>
<feature type="compositionally biased region" description="Basic and acidic residues" evidence="4">
    <location>
        <begin position="486"/>
        <end position="507"/>
    </location>
</feature>
<evidence type="ECO:0000313" key="6">
    <source>
        <dbReference type="Proteomes" id="UP000233256"/>
    </source>
</evidence>
<dbReference type="InterPro" id="IPR011990">
    <property type="entry name" value="TPR-like_helical_dom_sf"/>
</dbReference>
<feature type="repeat" description="TPR" evidence="3">
    <location>
        <begin position="849"/>
        <end position="882"/>
    </location>
</feature>
<dbReference type="Proteomes" id="UP000233256">
    <property type="component" value="Unassembled WGS sequence"/>
</dbReference>
<reference evidence="5 6" key="1">
    <citation type="journal article" date="2017" name="ISME J.">
        <title>Potential for microbial H2 and metal transformations associated with novel bacteria and archaea in deep terrestrial subsurface sediments.</title>
        <authorList>
            <person name="Hernsdorf A.W."/>
            <person name="Amano Y."/>
            <person name="Miyakawa K."/>
            <person name="Ise K."/>
            <person name="Suzuki Y."/>
            <person name="Anantharaman K."/>
            <person name="Probst A."/>
            <person name="Burstein D."/>
            <person name="Thomas B.C."/>
            <person name="Banfield J.F."/>
        </authorList>
    </citation>
    <scope>NUCLEOTIDE SEQUENCE [LARGE SCALE GENOMIC DNA]</scope>
    <source>
        <strain evidence="5">HGW-Wallbacteria-1</strain>
    </source>
</reference>
<dbReference type="Gene3D" id="1.25.10.10">
    <property type="entry name" value="Leucine-rich Repeat Variant"/>
    <property type="match status" value="2"/>
</dbReference>
<dbReference type="InterPro" id="IPR011989">
    <property type="entry name" value="ARM-like"/>
</dbReference>
<feature type="repeat" description="TPR" evidence="3">
    <location>
        <begin position="637"/>
        <end position="670"/>
    </location>
</feature>
<dbReference type="SMART" id="SM00671">
    <property type="entry name" value="SEL1"/>
    <property type="match status" value="4"/>
</dbReference>
<evidence type="ECO:0000256" key="1">
    <source>
        <dbReference type="ARBA" id="ARBA00022737"/>
    </source>
</evidence>
<dbReference type="Pfam" id="PF13432">
    <property type="entry name" value="TPR_16"/>
    <property type="match status" value="2"/>
</dbReference>
<feature type="repeat" description="TPR" evidence="3">
    <location>
        <begin position="671"/>
        <end position="704"/>
    </location>
</feature>
<evidence type="ECO:0000256" key="2">
    <source>
        <dbReference type="ARBA" id="ARBA00022803"/>
    </source>
</evidence>
<sequence>MNMHTDDFNEILTKFGSFSETEKIQALTHFEDNPSPQVLIVLLKIACTDGSLKVRFNARASLQNVKLKVSELDNNTLPDDESIIRQLKSENSKDRVKATKLLLLNSSPELEKCFLQALANEEDINVLIFMIYSYGILFPGATLTPLLPLLGHSDISIKMAVCESLGLMGSIESIKLMLSLISDTSQQVIDTVVSSLNIQSKATLLTIFGQIMASSSTSEKNNVIDSIRSIQCFDKEFILILSRGLIDPSPHISSRAEEMLSMEAEKGNTSAAELLTLFQSDKNHCSYDALYSRYLELNDQGDLWDRFRNSDWEAQCGVLSEAMSSEKNPILDELKKGIEQEDDPYIIAGFLSHLFQNPEMAEPFRDLLISSSDNKNARIRANAIEVLGKILPDQEKYLLFKAIHDENNRVRANALIALSNYPYFNADKAFADMIDSADSLSMKKSLLYAAGDIAKEEFLPKLEEFHARESDRDLIETAGKVIRMLESRSKKTRRSNHEKSTSEKSLSKESSSSTVPSKYSSNEKIRHASGTASGNRLKPHFLRTAVAIVTLIAVVTYYFHIQSLEISPEAQNLYKEALNTANFSREDSISRLEKALELAPNFLEAKLALAKLHLAKGNTDEAIRYFHEVASRDPKNHESRFKLGILFSEMGKFSKAIKQFEEFIALNPNDPKAHFNLGLVYHKEGKADAALASFFQASEIKRNYPEAYYNIANIYIEKGLPDKALEYLFTCLRYEPNFTDANKYIAKIYYDMGKLPEAMKHIDLAISALDSDPESLLLKAGIIEKSATAEADIDWKSIITLLTRALALDSKNTETKLQLALAEEKAGKFAEALEHFTQVSQQGKYSTDSNILFKIGLLHHRGGDKSSAVRYYKSAIRANDDFAEAYHNLGLAYMEEGNTGMAKTSFQKALEKDPENEVFKKSLETLTP</sequence>
<evidence type="ECO:0000256" key="4">
    <source>
        <dbReference type="SAM" id="MobiDB-lite"/>
    </source>
</evidence>
<organism evidence="5 6">
    <name type="scientific">Candidatus Wallbacteria bacterium HGW-Wallbacteria-1</name>
    <dbReference type="NCBI Taxonomy" id="2013854"/>
    <lineage>
        <taxon>Bacteria</taxon>
        <taxon>Candidatus Walliibacteriota</taxon>
    </lineage>
</organism>
<accession>A0A2N1PRI1</accession>
<feature type="repeat" description="TPR" evidence="3">
    <location>
        <begin position="705"/>
        <end position="738"/>
    </location>
</feature>
<proteinExistence type="predicted"/>
<dbReference type="InterPro" id="IPR006597">
    <property type="entry name" value="Sel1-like"/>
</dbReference>
<protein>
    <submittedName>
        <fullName evidence="5">Uncharacterized protein</fullName>
    </submittedName>
</protein>
<dbReference type="SUPFAM" id="SSF48452">
    <property type="entry name" value="TPR-like"/>
    <property type="match status" value="3"/>
</dbReference>
<dbReference type="PANTHER" id="PTHR44858">
    <property type="entry name" value="TETRATRICOPEPTIDE REPEAT PROTEIN 6"/>
    <property type="match status" value="1"/>
</dbReference>
<feature type="repeat" description="TPR" evidence="3">
    <location>
        <begin position="883"/>
        <end position="916"/>
    </location>
</feature>
<dbReference type="SMART" id="SM00028">
    <property type="entry name" value="TPR"/>
    <property type="match status" value="8"/>
</dbReference>
<dbReference type="AlphaFoldDB" id="A0A2N1PRI1"/>
<feature type="repeat" description="TPR" evidence="3">
    <location>
        <begin position="603"/>
        <end position="636"/>
    </location>
</feature>
<dbReference type="EMBL" id="PGXC01000003">
    <property type="protein sequence ID" value="PKK90936.1"/>
    <property type="molecule type" value="Genomic_DNA"/>
</dbReference>
<gene>
    <name evidence="5" type="ORF">CVV64_03975</name>
</gene>
<keyword evidence="1" id="KW-0677">Repeat</keyword>
<dbReference type="PANTHER" id="PTHR44858:SF1">
    <property type="entry name" value="UDP-N-ACETYLGLUCOSAMINE--PEPTIDE N-ACETYLGLUCOSAMINYLTRANSFERASE SPINDLY-RELATED"/>
    <property type="match status" value="1"/>
</dbReference>
<dbReference type="InterPro" id="IPR050498">
    <property type="entry name" value="Ycf3"/>
</dbReference>
<dbReference type="Gene3D" id="1.25.40.10">
    <property type="entry name" value="Tetratricopeptide repeat domain"/>
    <property type="match status" value="2"/>
</dbReference>
<dbReference type="Pfam" id="PF13181">
    <property type="entry name" value="TPR_8"/>
    <property type="match status" value="1"/>
</dbReference>
<dbReference type="Pfam" id="PF14559">
    <property type="entry name" value="TPR_19"/>
    <property type="match status" value="1"/>
</dbReference>
<dbReference type="InterPro" id="IPR013105">
    <property type="entry name" value="TPR_2"/>
</dbReference>
<dbReference type="SUPFAM" id="SSF48371">
    <property type="entry name" value="ARM repeat"/>
    <property type="match status" value="1"/>
</dbReference>
<dbReference type="PROSITE" id="PS50005">
    <property type="entry name" value="TPR"/>
    <property type="match status" value="6"/>
</dbReference>